<accession>A0ACB9KB71</accession>
<dbReference type="Proteomes" id="UP001056120">
    <property type="component" value="Linkage Group LG01"/>
</dbReference>
<organism evidence="1 2">
    <name type="scientific">Smallanthus sonchifolius</name>
    <dbReference type="NCBI Taxonomy" id="185202"/>
    <lineage>
        <taxon>Eukaryota</taxon>
        <taxon>Viridiplantae</taxon>
        <taxon>Streptophyta</taxon>
        <taxon>Embryophyta</taxon>
        <taxon>Tracheophyta</taxon>
        <taxon>Spermatophyta</taxon>
        <taxon>Magnoliopsida</taxon>
        <taxon>eudicotyledons</taxon>
        <taxon>Gunneridae</taxon>
        <taxon>Pentapetalae</taxon>
        <taxon>asterids</taxon>
        <taxon>campanulids</taxon>
        <taxon>Asterales</taxon>
        <taxon>Asteraceae</taxon>
        <taxon>Asteroideae</taxon>
        <taxon>Heliantheae alliance</taxon>
        <taxon>Millerieae</taxon>
        <taxon>Smallanthus</taxon>
    </lineage>
</organism>
<evidence type="ECO:0000313" key="1">
    <source>
        <dbReference type="EMBL" id="KAI3829430.1"/>
    </source>
</evidence>
<protein>
    <submittedName>
        <fullName evidence="1">Uncharacterized protein</fullName>
    </submittedName>
</protein>
<comment type="caution">
    <text evidence="1">The sequence shown here is derived from an EMBL/GenBank/DDBJ whole genome shotgun (WGS) entry which is preliminary data.</text>
</comment>
<dbReference type="EMBL" id="CM042018">
    <property type="protein sequence ID" value="KAI3829430.1"/>
    <property type="molecule type" value="Genomic_DNA"/>
</dbReference>
<sequence>MNIIIYTYCSRGLASFSGKEEEEEVEHPTNDEEEVDENNDEDDDDHDDGGDGDNSGVDDNADGNSGDEAGNESNDDGNTGGDVGGEAGSEGEAGGDGDVGGKVGSGGETSGDGDDGGDSSGGGDSKVEWIESDDDESASKANSKEPPTEFEKDGTDEKIEYETVDGKKVENDFSLNRSKWFEPLPPVPEPLVQKIGVKKTEDTSKIISWMYNSVKELFTVKHRDSVILSHNLITKSSSSETIDPTLLPPILHKSSIPSPQIFMFPSSSDNCSITIKASIKSIGQ</sequence>
<name>A0ACB9KB71_9ASTR</name>
<reference evidence="2" key="1">
    <citation type="journal article" date="2022" name="Mol. Ecol. Resour.">
        <title>The genomes of chicory, endive, great burdock and yacon provide insights into Asteraceae palaeo-polyploidization history and plant inulin production.</title>
        <authorList>
            <person name="Fan W."/>
            <person name="Wang S."/>
            <person name="Wang H."/>
            <person name="Wang A."/>
            <person name="Jiang F."/>
            <person name="Liu H."/>
            <person name="Zhao H."/>
            <person name="Xu D."/>
            <person name="Zhang Y."/>
        </authorList>
    </citation>
    <scope>NUCLEOTIDE SEQUENCE [LARGE SCALE GENOMIC DNA]</scope>
    <source>
        <strain evidence="2">cv. Yunnan</strain>
    </source>
</reference>
<keyword evidence="2" id="KW-1185">Reference proteome</keyword>
<gene>
    <name evidence="1" type="ORF">L1987_03554</name>
</gene>
<evidence type="ECO:0000313" key="2">
    <source>
        <dbReference type="Proteomes" id="UP001056120"/>
    </source>
</evidence>
<proteinExistence type="predicted"/>
<reference evidence="1 2" key="2">
    <citation type="journal article" date="2022" name="Mol. Ecol. Resour.">
        <title>The genomes of chicory, endive, great burdock and yacon provide insights into Asteraceae paleo-polyploidization history and plant inulin production.</title>
        <authorList>
            <person name="Fan W."/>
            <person name="Wang S."/>
            <person name="Wang H."/>
            <person name="Wang A."/>
            <person name="Jiang F."/>
            <person name="Liu H."/>
            <person name="Zhao H."/>
            <person name="Xu D."/>
            <person name="Zhang Y."/>
        </authorList>
    </citation>
    <scope>NUCLEOTIDE SEQUENCE [LARGE SCALE GENOMIC DNA]</scope>
    <source>
        <strain evidence="2">cv. Yunnan</strain>
        <tissue evidence="1">Leaves</tissue>
    </source>
</reference>